<sequence length="534" mass="57267">MSTPQSSSIILNTLGLTRPDGSVALRNITAVFGLGRTGLIGHNGSGKSTLLRLIAGERAPTSGSITLSGEVGYLPQTLTLDRDTTAADLLGVRHKIDALRAIESGDTSVTHVDTLGEEWDIETRAGAALRSVGLGAGDLDRTVGRLSGGETVLLAIAGLRLRASPISLLDEPTNNLDRDARERLADMVRSWRGTLVTVSHDTALLELMDSTAELHDGQLTVYGGPYSAYREHLAREQEAARQSVRTAEQALTREKRQQIKTETMLARRARTGRAVQESRSEPRIVMGRRASAAQVSSGKLRANSTHRVQDARAGVNTAAARLRADEQIHIDLPDPHIPSGRHLAELRGLNRSFIVQGRERIAITGPNGVGKSTLLDTLVQPVTARRGRASAVAHTERVGYLTQRLDTLNPLASVLDSVQDAAPTVTPGELRNRLARFLIRGDAVERPVHTLSGGERFRVALACVLLADPPPQLLVLDEPTNNLDLGSVDQLVAALGSYRGGLIVVSHDDAFLGRLGIDRRLALSAAGELVEVTE</sequence>
<comment type="caution">
    <text evidence="6">The sequence shown here is derived from an EMBL/GenBank/DDBJ whole genome shotgun (WGS) entry which is preliminary data.</text>
</comment>
<accession>A0A543I690</accession>
<dbReference type="OrthoDB" id="3239744at2"/>
<evidence type="ECO:0000256" key="3">
    <source>
        <dbReference type="ARBA" id="ARBA00022840"/>
    </source>
</evidence>
<dbReference type="InterPro" id="IPR027417">
    <property type="entry name" value="P-loop_NTPase"/>
</dbReference>
<evidence type="ECO:0000256" key="1">
    <source>
        <dbReference type="ARBA" id="ARBA00022737"/>
    </source>
</evidence>
<dbReference type="SUPFAM" id="SSF52540">
    <property type="entry name" value="P-loop containing nucleoside triphosphate hydrolases"/>
    <property type="match status" value="2"/>
</dbReference>
<feature type="coiled-coil region" evidence="4">
    <location>
        <begin position="230"/>
        <end position="257"/>
    </location>
</feature>
<dbReference type="Proteomes" id="UP000318331">
    <property type="component" value="Unassembled WGS sequence"/>
</dbReference>
<reference evidence="6 7" key="1">
    <citation type="submission" date="2019-06" db="EMBL/GenBank/DDBJ databases">
        <title>Sequencing the genomes of 1000 actinobacteria strains.</title>
        <authorList>
            <person name="Klenk H.-P."/>
        </authorList>
    </citation>
    <scope>NUCLEOTIDE SEQUENCE [LARGE SCALE GENOMIC DNA]</scope>
    <source>
        <strain evidence="6 7">DSM 18031</strain>
    </source>
</reference>
<keyword evidence="2" id="KW-0547">Nucleotide-binding</keyword>
<dbReference type="AlphaFoldDB" id="A0A543I690"/>
<evidence type="ECO:0000313" key="7">
    <source>
        <dbReference type="Proteomes" id="UP000318331"/>
    </source>
</evidence>
<dbReference type="PROSITE" id="PS50893">
    <property type="entry name" value="ABC_TRANSPORTER_2"/>
    <property type="match status" value="2"/>
</dbReference>
<dbReference type="InterPro" id="IPR003439">
    <property type="entry name" value="ABC_transporter-like_ATP-bd"/>
</dbReference>
<dbReference type="PANTHER" id="PTHR19211:SF6">
    <property type="entry name" value="BLL7188 PROTEIN"/>
    <property type="match status" value="1"/>
</dbReference>
<evidence type="ECO:0000313" key="6">
    <source>
        <dbReference type="EMBL" id="TQM66094.1"/>
    </source>
</evidence>
<gene>
    <name evidence="6" type="ORF">FB466_0916</name>
</gene>
<evidence type="ECO:0000256" key="4">
    <source>
        <dbReference type="SAM" id="Coils"/>
    </source>
</evidence>
<dbReference type="Pfam" id="PF00005">
    <property type="entry name" value="ABC_tran"/>
    <property type="match status" value="2"/>
</dbReference>
<proteinExistence type="predicted"/>
<dbReference type="InterPro" id="IPR003593">
    <property type="entry name" value="AAA+_ATPase"/>
</dbReference>
<organism evidence="6 7">
    <name type="scientific">Klugiella xanthotipulae</name>
    <dbReference type="NCBI Taxonomy" id="244735"/>
    <lineage>
        <taxon>Bacteria</taxon>
        <taxon>Bacillati</taxon>
        <taxon>Actinomycetota</taxon>
        <taxon>Actinomycetes</taxon>
        <taxon>Micrococcales</taxon>
        <taxon>Microbacteriaceae</taxon>
        <taxon>Klugiella</taxon>
    </lineage>
</organism>
<dbReference type="EMBL" id="VFPN01000001">
    <property type="protein sequence ID" value="TQM66094.1"/>
    <property type="molecule type" value="Genomic_DNA"/>
</dbReference>
<feature type="domain" description="ABC transporter" evidence="5">
    <location>
        <begin position="330"/>
        <end position="534"/>
    </location>
</feature>
<dbReference type="PANTHER" id="PTHR19211">
    <property type="entry name" value="ATP-BINDING TRANSPORT PROTEIN-RELATED"/>
    <property type="match status" value="1"/>
</dbReference>
<keyword evidence="4" id="KW-0175">Coiled coil</keyword>
<dbReference type="FunFam" id="3.40.50.300:FF:001320">
    <property type="entry name" value="Heme ABC transporter ATP-binding protein"/>
    <property type="match status" value="1"/>
</dbReference>
<dbReference type="SMART" id="SM00382">
    <property type="entry name" value="AAA"/>
    <property type="match status" value="2"/>
</dbReference>
<dbReference type="Gene3D" id="3.40.50.300">
    <property type="entry name" value="P-loop containing nucleotide triphosphate hydrolases"/>
    <property type="match status" value="2"/>
</dbReference>
<dbReference type="GO" id="GO:0005524">
    <property type="term" value="F:ATP binding"/>
    <property type="evidence" value="ECO:0007669"/>
    <property type="project" value="UniProtKB-KW"/>
</dbReference>
<dbReference type="RefSeq" id="WP_141916163.1">
    <property type="nucleotide sequence ID" value="NZ_BAAAYS010000027.1"/>
</dbReference>
<keyword evidence="3" id="KW-0067">ATP-binding</keyword>
<keyword evidence="1" id="KW-0677">Repeat</keyword>
<name>A0A543I690_9MICO</name>
<dbReference type="InterPro" id="IPR050611">
    <property type="entry name" value="ABCF"/>
</dbReference>
<protein>
    <submittedName>
        <fullName evidence="6">ATPase subunit of ABC transporter with duplicated ATPase domains</fullName>
    </submittedName>
</protein>
<keyword evidence="7" id="KW-1185">Reference proteome</keyword>
<evidence type="ECO:0000256" key="2">
    <source>
        <dbReference type="ARBA" id="ARBA00022741"/>
    </source>
</evidence>
<evidence type="ECO:0000259" key="5">
    <source>
        <dbReference type="PROSITE" id="PS50893"/>
    </source>
</evidence>
<dbReference type="GO" id="GO:0016887">
    <property type="term" value="F:ATP hydrolysis activity"/>
    <property type="evidence" value="ECO:0007669"/>
    <property type="project" value="InterPro"/>
</dbReference>
<feature type="domain" description="ABC transporter" evidence="5">
    <location>
        <begin position="9"/>
        <end position="241"/>
    </location>
</feature>